<organism evidence="2 3">
    <name type="scientific">Igneacidithiobacillus copahuensis</name>
    <dbReference type="NCBI Taxonomy" id="2724909"/>
    <lineage>
        <taxon>Bacteria</taxon>
        <taxon>Pseudomonadati</taxon>
        <taxon>Pseudomonadota</taxon>
        <taxon>Acidithiobacillia</taxon>
        <taxon>Acidithiobacillales</taxon>
        <taxon>Acidithiobacillaceae</taxon>
        <taxon>Igneacidithiobacillus</taxon>
    </lineage>
</organism>
<dbReference type="Proteomes" id="UP001197378">
    <property type="component" value="Unassembled WGS sequence"/>
</dbReference>
<dbReference type="InterPro" id="IPR013216">
    <property type="entry name" value="Methyltransf_11"/>
</dbReference>
<reference evidence="2" key="1">
    <citation type="journal article" date="2021" name="ISME J.">
        <title>Genomic evolution of the class Acidithiobacillia: deep-branching Proteobacteria living in extreme acidic conditions.</title>
        <authorList>
            <person name="Moya-Beltran A."/>
            <person name="Beard S."/>
            <person name="Rojas-Villalobos C."/>
            <person name="Issotta F."/>
            <person name="Gallardo Y."/>
            <person name="Ulloa R."/>
            <person name="Giaveno A."/>
            <person name="Degli Esposti M."/>
            <person name="Johnson D.B."/>
            <person name="Quatrini R."/>
        </authorList>
    </citation>
    <scope>NUCLEOTIDE SEQUENCE</scope>
    <source>
        <strain evidence="2">VAN18-1</strain>
    </source>
</reference>
<dbReference type="PANTHER" id="PTHR43861:SF1">
    <property type="entry name" value="TRANS-ACONITATE 2-METHYLTRANSFERASE"/>
    <property type="match status" value="1"/>
</dbReference>
<proteinExistence type="predicted"/>
<dbReference type="SUPFAM" id="SSF53335">
    <property type="entry name" value="S-adenosyl-L-methionine-dependent methyltransferases"/>
    <property type="match status" value="1"/>
</dbReference>
<dbReference type="PANTHER" id="PTHR43861">
    <property type="entry name" value="TRANS-ACONITATE 2-METHYLTRANSFERASE-RELATED"/>
    <property type="match status" value="1"/>
</dbReference>
<name>A0AAE2YPM0_9PROT</name>
<evidence type="ECO:0000313" key="2">
    <source>
        <dbReference type="EMBL" id="MBU2787628.1"/>
    </source>
</evidence>
<dbReference type="Pfam" id="PF08241">
    <property type="entry name" value="Methyltransf_11"/>
    <property type="match status" value="1"/>
</dbReference>
<dbReference type="EMBL" id="JAAXYO010000048">
    <property type="protein sequence ID" value="MBU2787628.1"/>
    <property type="molecule type" value="Genomic_DNA"/>
</dbReference>
<protein>
    <submittedName>
        <fullName evidence="2">Methyltransferase domain-containing protein</fullName>
    </submittedName>
</protein>
<dbReference type="GO" id="GO:0008757">
    <property type="term" value="F:S-adenosylmethionine-dependent methyltransferase activity"/>
    <property type="evidence" value="ECO:0007669"/>
    <property type="project" value="InterPro"/>
</dbReference>
<evidence type="ECO:0000313" key="3">
    <source>
        <dbReference type="Proteomes" id="UP001197378"/>
    </source>
</evidence>
<comment type="caution">
    <text evidence="2">The sequence shown here is derived from an EMBL/GenBank/DDBJ whole genome shotgun (WGS) entry which is preliminary data.</text>
</comment>
<accession>A0AAE2YPM0</accession>
<evidence type="ECO:0000259" key="1">
    <source>
        <dbReference type="Pfam" id="PF08241"/>
    </source>
</evidence>
<keyword evidence="2" id="KW-0489">Methyltransferase</keyword>
<dbReference type="InterPro" id="IPR029063">
    <property type="entry name" value="SAM-dependent_MTases_sf"/>
</dbReference>
<dbReference type="GO" id="GO:0032259">
    <property type="term" value="P:methylation"/>
    <property type="evidence" value="ECO:0007669"/>
    <property type="project" value="UniProtKB-KW"/>
</dbReference>
<dbReference type="Gene3D" id="3.40.50.150">
    <property type="entry name" value="Vaccinia Virus protein VP39"/>
    <property type="match status" value="1"/>
</dbReference>
<keyword evidence="3" id="KW-1185">Reference proteome</keyword>
<keyword evidence="2" id="KW-0808">Transferase</keyword>
<gene>
    <name evidence="2" type="ORF">HFQ13_05310</name>
</gene>
<dbReference type="CDD" id="cd02440">
    <property type="entry name" value="AdoMet_MTases"/>
    <property type="match status" value="1"/>
</dbReference>
<feature type="domain" description="Methyltransferase type 11" evidence="1">
    <location>
        <begin position="11"/>
        <end position="103"/>
    </location>
</feature>
<dbReference type="AlphaFoldDB" id="A0AAE2YPM0"/>
<sequence length="140" mass="15786">MLQISRTDDVLDLGCGTGHLTQTIRSKTDGIVVGTNPTDEMIAEATHHYGKNIEFYVGFAETLDMPSRFDVIFCNSAFQWFRDPSRAVLNCHNALRPSGRIAIQAPAQANYCPNFVLATDFLKHDRETQDVFSRFRSPCR</sequence>